<dbReference type="InterPro" id="IPR013471">
    <property type="entry name" value="RNase_Z/BN"/>
</dbReference>
<dbReference type="NCBIfam" id="NF000801">
    <property type="entry name" value="PRK00055.1-3"/>
    <property type="match status" value="1"/>
</dbReference>
<keyword evidence="4 11" id="KW-0479">Metal-binding</keyword>
<keyword evidence="7 11" id="KW-0862">Zinc</keyword>
<organism evidence="13 14">
    <name type="scientific">Paenibacillus thermoaerophilus</name>
    <dbReference type="NCBI Taxonomy" id="1215385"/>
    <lineage>
        <taxon>Bacteria</taxon>
        <taxon>Bacillati</taxon>
        <taxon>Bacillota</taxon>
        <taxon>Bacilli</taxon>
        <taxon>Bacillales</taxon>
        <taxon>Paenibacillaceae</taxon>
        <taxon>Paenibacillus</taxon>
    </lineage>
</organism>
<dbReference type="NCBIfam" id="TIGR02651">
    <property type="entry name" value="RNase_Z"/>
    <property type="match status" value="1"/>
</dbReference>
<keyword evidence="2 11" id="KW-0819">tRNA processing</keyword>
<evidence type="ECO:0000259" key="12">
    <source>
        <dbReference type="SMART" id="SM00849"/>
    </source>
</evidence>
<evidence type="ECO:0000256" key="1">
    <source>
        <dbReference type="ARBA" id="ARBA00011738"/>
    </source>
</evidence>
<feature type="binding site" evidence="11">
    <location>
        <position position="63"/>
    </location>
    <ligand>
        <name>Zn(2+)</name>
        <dbReference type="ChEBI" id="CHEBI:29105"/>
        <label>1</label>
        <note>catalytic</note>
    </ligand>
</feature>
<dbReference type="PANTHER" id="PTHR46018:SF2">
    <property type="entry name" value="ZINC PHOSPHODIESTERASE ELAC PROTEIN 1"/>
    <property type="match status" value="1"/>
</dbReference>
<comment type="function">
    <text evidence="9">Counteracts the endogenous Pycsar antiviral defense system. Phosphodiesterase that enables metal-dependent hydrolysis of host cyclic nucleotide Pycsar defense signals such as cCMP and cUMP.</text>
</comment>
<comment type="function">
    <text evidence="11">Zinc phosphodiesterase, which displays some tRNA 3'-processing endonuclease activity. Probably involved in tRNA maturation, by removing a 3'-trailer from precursor tRNA.</text>
</comment>
<evidence type="ECO:0000256" key="3">
    <source>
        <dbReference type="ARBA" id="ARBA00022722"/>
    </source>
</evidence>
<comment type="catalytic activity">
    <reaction evidence="10">
        <text>3',5'-cyclic UMP + H2O = UMP + H(+)</text>
        <dbReference type="Rhea" id="RHEA:70575"/>
        <dbReference type="ChEBI" id="CHEBI:15377"/>
        <dbReference type="ChEBI" id="CHEBI:15378"/>
        <dbReference type="ChEBI" id="CHEBI:57865"/>
        <dbReference type="ChEBI" id="CHEBI:184387"/>
    </reaction>
    <physiologicalReaction direction="left-to-right" evidence="10">
        <dbReference type="Rhea" id="RHEA:70576"/>
    </physiologicalReaction>
</comment>
<dbReference type="CDD" id="cd07717">
    <property type="entry name" value="RNaseZ_ZiPD-like_MBL-fold"/>
    <property type="match status" value="1"/>
</dbReference>
<feature type="binding site" evidence="11">
    <location>
        <position position="271"/>
    </location>
    <ligand>
        <name>Zn(2+)</name>
        <dbReference type="ChEBI" id="CHEBI:29105"/>
        <label>2</label>
        <note>catalytic</note>
    </ligand>
</feature>
<gene>
    <name evidence="11 13" type="primary">rnz</name>
    <name evidence="13" type="ORF">ACFQWB_12815</name>
</gene>
<dbReference type="InterPro" id="IPR001279">
    <property type="entry name" value="Metallo-B-lactamas"/>
</dbReference>
<dbReference type="PANTHER" id="PTHR46018">
    <property type="entry name" value="ZINC PHOSPHODIESTERASE ELAC PROTEIN 1"/>
    <property type="match status" value="1"/>
</dbReference>
<dbReference type="GO" id="GO:0042781">
    <property type="term" value="F:3'-tRNA processing endoribonuclease activity"/>
    <property type="evidence" value="ECO:0007669"/>
    <property type="project" value="UniProtKB-EC"/>
</dbReference>
<feature type="binding site" evidence="11">
    <location>
        <position position="68"/>
    </location>
    <ligand>
        <name>Zn(2+)</name>
        <dbReference type="ChEBI" id="CHEBI:29105"/>
        <label>2</label>
        <note>catalytic</note>
    </ligand>
</feature>
<dbReference type="Pfam" id="PF12706">
    <property type="entry name" value="Lactamase_B_2"/>
    <property type="match status" value="2"/>
</dbReference>
<accession>A0ABW2V3S3</accession>
<dbReference type="RefSeq" id="WP_138789117.1">
    <property type="nucleotide sequence ID" value="NZ_JBHTGQ010000028.1"/>
</dbReference>
<evidence type="ECO:0000256" key="6">
    <source>
        <dbReference type="ARBA" id="ARBA00022801"/>
    </source>
</evidence>
<evidence type="ECO:0000256" key="4">
    <source>
        <dbReference type="ARBA" id="ARBA00022723"/>
    </source>
</evidence>
<comment type="caution">
    <text evidence="13">The sequence shown here is derived from an EMBL/GenBank/DDBJ whole genome shotgun (WGS) entry which is preliminary data.</text>
</comment>
<keyword evidence="6 11" id="KW-0378">Hydrolase</keyword>
<feature type="binding site" evidence="11">
    <location>
        <position position="65"/>
    </location>
    <ligand>
        <name>Zn(2+)</name>
        <dbReference type="ChEBI" id="CHEBI:29105"/>
        <label>1</label>
        <note>catalytic</note>
    </ligand>
</feature>
<keyword evidence="14" id="KW-1185">Reference proteome</keyword>
<feature type="binding site" evidence="11">
    <location>
        <position position="142"/>
    </location>
    <ligand>
        <name>Zn(2+)</name>
        <dbReference type="ChEBI" id="CHEBI:29105"/>
        <label>1</label>
        <note>catalytic</note>
    </ligand>
</feature>
<evidence type="ECO:0000256" key="10">
    <source>
        <dbReference type="ARBA" id="ARBA00048505"/>
    </source>
</evidence>
<dbReference type="Proteomes" id="UP001596528">
    <property type="component" value="Unassembled WGS sequence"/>
</dbReference>
<feature type="binding site" evidence="11">
    <location>
        <position position="67"/>
    </location>
    <ligand>
        <name>Zn(2+)</name>
        <dbReference type="ChEBI" id="CHEBI:29105"/>
        <label>2</label>
        <note>catalytic</note>
    </ligand>
</feature>
<feature type="binding site" evidence="11">
    <location>
        <position position="213"/>
    </location>
    <ligand>
        <name>Zn(2+)</name>
        <dbReference type="ChEBI" id="CHEBI:29105"/>
        <label>1</label>
        <note>catalytic</note>
    </ligand>
</feature>
<dbReference type="EMBL" id="JBHTGQ010000028">
    <property type="protein sequence ID" value="MFC7750802.1"/>
    <property type="molecule type" value="Genomic_DNA"/>
</dbReference>
<feature type="active site" description="Proton acceptor" evidence="11">
    <location>
        <position position="67"/>
    </location>
</feature>
<proteinExistence type="inferred from homology"/>
<evidence type="ECO:0000256" key="7">
    <source>
        <dbReference type="ARBA" id="ARBA00022833"/>
    </source>
</evidence>
<evidence type="ECO:0000256" key="9">
    <source>
        <dbReference type="ARBA" id="ARBA00034301"/>
    </source>
</evidence>
<dbReference type="NCBIfam" id="NF000800">
    <property type="entry name" value="PRK00055.1-1"/>
    <property type="match status" value="1"/>
</dbReference>
<feature type="domain" description="Metallo-beta-lactamase" evidence="12">
    <location>
        <begin position="18"/>
        <end position="211"/>
    </location>
</feature>
<evidence type="ECO:0000256" key="5">
    <source>
        <dbReference type="ARBA" id="ARBA00022759"/>
    </source>
</evidence>
<dbReference type="SUPFAM" id="SSF56281">
    <property type="entry name" value="Metallo-hydrolase/oxidoreductase"/>
    <property type="match status" value="1"/>
</dbReference>
<keyword evidence="3 11" id="KW-0540">Nuclease</keyword>
<comment type="catalytic activity">
    <reaction evidence="8">
        <text>3',5'-cyclic CMP + H2O = CMP + H(+)</text>
        <dbReference type="Rhea" id="RHEA:72675"/>
        <dbReference type="ChEBI" id="CHEBI:15377"/>
        <dbReference type="ChEBI" id="CHEBI:15378"/>
        <dbReference type="ChEBI" id="CHEBI:58003"/>
        <dbReference type="ChEBI" id="CHEBI:60377"/>
    </reaction>
    <physiologicalReaction direction="left-to-right" evidence="8">
        <dbReference type="Rhea" id="RHEA:72676"/>
    </physiologicalReaction>
</comment>
<dbReference type="SMART" id="SM00849">
    <property type="entry name" value="Lactamase_B"/>
    <property type="match status" value="1"/>
</dbReference>
<comment type="subunit">
    <text evidence="1 11">Homodimer.</text>
</comment>
<keyword evidence="5 11" id="KW-0255">Endonuclease</keyword>
<feature type="binding site" evidence="11">
    <location>
        <position position="213"/>
    </location>
    <ligand>
        <name>Zn(2+)</name>
        <dbReference type="ChEBI" id="CHEBI:29105"/>
        <label>2</label>
        <note>catalytic</note>
    </ligand>
</feature>
<evidence type="ECO:0000256" key="11">
    <source>
        <dbReference type="HAMAP-Rule" id="MF_01818"/>
    </source>
</evidence>
<evidence type="ECO:0000256" key="8">
    <source>
        <dbReference type="ARBA" id="ARBA00034221"/>
    </source>
</evidence>
<name>A0ABW2V3S3_9BACL</name>
<dbReference type="HAMAP" id="MF_01818">
    <property type="entry name" value="RNase_Z_BN"/>
    <property type="match status" value="1"/>
</dbReference>
<dbReference type="InterPro" id="IPR036866">
    <property type="entry name" value="RibonucZ/Hydroxyglut_hydro"/>
</dbReference>
<comment type="similarity">
    <text evidence="11">Belongs to the RNase Z family.</text>
</comment>
<evidence type="ECO:0000256" key="2">
    <source>
        <dbReference type="ARBA" id="ARBA00022694"/>
    </source>
</evidence>
<comment type="catalytic activity">
    <reaction evidence="11">
        <text>Endonucleolytic cleavage of RNA, removing extra 3' nucleotides from tRNA precursor, generating 3' termini of tRNAs. A 3'-hydroxy group is left at the tRNA terminus and a 5'-phosphoryl group is left at the trailer molecule.</text>
        <dbReference type="EC" id="3.1.26.11"/>
    </reaction>
</comment>
<sequence>MDLLFLGTGAGMPSRERNVSAIALRLHEERSSFWLFDCGEGTQHQVLRSPLRLSKLEYIFITHLHGDHLYGLPGLLSSRSNQGGETPVTIFGPKGLKDYLKISLEVSETYLRYDWKVVELGETGGTVIDDGQFEVTAKPLDHRIACFGYRVHEYDRPGTLLIDKLKAAGVPPGPVYGRLKAGETVTLEDGRTLNGAEFVGPPEKGRVVAILGDTRPCPEAVELASGADVLVHEATFDAELAELAKQFHHSTSRQAAEIARKAGAKQLVLTHISSRYQESGAEVLLEQARELLPGTTVAEDGAVVPVRRRP</sequence>
<comment type="cofactor">
    <cofactor evidence="11">
        <name>Zn(2+)</name>
        <dbReference type="ChEBI" id="CHEBI:29105"/>
    </cofactor>
    <text evidence="11">Binds 2 Zn(2+) ions.</text>
</comment>
<dbReference type="Gene3D" id="3.60.15.10">
    <property type="entry name" value="Ribonuclease Z/Hydroxyacylglutathione hydrolase-like"/>
    <property type="match status" value="1"/>
</dbReference>
<protein>
    <recommendedName>
        <fullName evidence="11">Ribonuclease Z</fullName>
        <shortName evidence="11">RNase Z</shortName>
        <ecNumber evidence="11">3.1.26.11</ecNumber>
    </recommendedName>
    <alternativeName>
        <fullName evidence="11">tRNA 3 endonuclease</fullName>
    </alternativeName>
    <alternativeName>
        <fullName evidence="11">tRNase Z</fullName>
    </alternativeName>
</protein>
<dbReference type="EC" id="3.1.26.11" evidence="11"/>
<reference evidence="14" key="1">
    <citation type="journal article" date="2019" name="Int. J. Syst. Evol. Microbiol.">
        <title>The Global Catalogue of Microorganisms (GCM) 10K type strain sequencing project: providing services to taxonomists for standard genome sequencing and annotation.</title>
        <authorList>
            <consortium name="The Broad Institute Genomics Platform"/>
            <consortium name="The Broad Institute Genome Sequencing Center for Infectious Disease"/>
            <person name="Wu L."/>
            <person name="Ma J."/>
        </authorList>
    </citation>
    <scope>NUCLEOTIDE SEQUENCE [LARGE SCALE GENOMIC DNA]</scope>
    <source>
        <strain evidence="14">JCM 18657</strain>
    </source>
</reference>
<evidence type="ECO:0000313" key="14">
    <source>
        <dbReference type="Proteomes" id="UP001596528"/>
    </source>
</evidence>
<evidence type="ECO:0000313" key="13">
    <source>
        <dbReference type="EMBL" id="MFC7750802.1"/>
    </source>
</evidence>